<reference evidence="1 2" key="1">
    <citation type="submission" date="2009-01" db="EMBL/GenBank/DDBJ databases">
        <title>Complete sequence of chromosome of Methylobacterium nodulans ORS 2060.</title>
        <authorList>
            <consortium name="US DOE Joint Genome Institute"/>
            <person name="Lucas S."/>
            <person name="Copeland A."/>
            <person name="Lapidus A."/>
            <person name="Glavina del Rio T."/>
            <person name="Dalin E."/>
            <person name="Tice H."/>
            <person name="Bruce D."/>
            <person name="Goodwin L."/>
            <person name="Pitluck S."/>
            <person name="Sims D."/>
            <person name="Brettin T."/>
            <person name="Detter J.C."/>
            <person name="Han C."/>
            <person name="Larimer F."/>
            <person name="Land M."/>
            <person name="Hauser L."/>
            <person name="Kyrpides N."/>
            <person name="Ivanova N."/>
            <person name="Marx C.J."/>
            <person name="Richardson P."/>
        </authorList>
    </citation>
    <scope>NUCLEOTIDE SEQUENCE [LARGE SCALE GENOMIC DNA]</scope>
    <source>
        <strain evidence="2">LMG 21967 / CNCM I-2342 / ORS 2060</strain>
    </source>
</reference>
<dbReference type="AlphaFoldDB" id="B8ISC3"/>
<name>B8ISC3_METNO</name>
<sequence>MPTLTSPIYAADWLKYEAGSDYSRDTALIAAGSGQLVSGTVLAQLTASGKYAPAAASGSDGSQTAVAILLKPVDATSADAPAVIVARHAIVSHAGLTYGSTITDAPKRAAANAQLKAAGIVVREGA</sequence>
<proteinExistence type="predicted"/>
<dbReference type="STRING" id="460265.Mnod_3863"/>
<dbReference type="InterPro" id="IPR004195">
    <property type="entry name" value="Head_decoration_D"/>
</dbReference>
<evidence type="ECO:0000313" key="2">
    <source>
        <dbReference type="Proteomes" id="UP000008207"/>
    </source>
</evidence>
<keyword evidence="2" id="KW-1185">Reference proteome</keyword>
<accession>B8ISC3</accession>
<evidence type="ECO:0000313" key="1">
    <source>
        <dbReference type="EMBL" id="ACL58763.1"/>
    </source>
</evidence>
<evidence type="ECO:0008006" key="3">
    <source>
        <dbReference type="Google" id="ProtNLM"/>
    </source>
</evidence>
<dbReference type="eggNOG" id="ENOG50304S6">
    <property type="taxonomic scope" value="Bacteria"/>
</dbReference>
<dbReference type="EMBL" id="CP001349">
    <property type="protein sequence ID" value="ACL58763.1"/>
    <property type="molecule type" value="Genomic_DNA"/>
</dbReference>
<dbReference type="KEGG" id="mno:Mnod_3863"/>
<dbReference type="Proteomes" id="UP000008207">
    <property type="component" value="Chromosome"/>
</dbReference>
<dbReference type="OrthoDB" id="7996345at2"/>
<dbReference type="HOGENOM" id="CLU_159984_0_0_5"/>
<dbReference type="RefSeq" id="WP_015930417.1">
    <property type="nucleotide sequence ID" value="NC_011894.1"/>
</dbReference>
<protein>
    <recommendedName>
        <fullName evidence="3">Head decoration protein</fullName>
    </recommendedName>
</protein>
<dbReference type="Pfam" id="PF02924">
    <property type="entry name" value="HDPD"/>
    <property type="match status" value="1"/>
</dbReference>
<organism evidence="1 2">
    <name type="scientific">Methylobacterium nodulans (strain LMG 21967 / CNCM I-2342 / ORS 2060)</name>
    <dbReference type="NCBI Taxonomy" id="460265"/>
    <lineage>
        <taxon>Bacteria</taxon>
        <taxon>Pseudomonadati</taxon>
        <taxon>Pseudomonadota</taxon>
        <taxon>Alphaproteobacteria</taxon>
        <taxon>Hyphomicrobiales</taxon>
        <taxon>Methylobacteriaceae</taxon>
        <taxon>Methylobacterium</taxon>
    </lineage>
</organism>
<dbReference type="Gene3D" id="2.40.300.10">
    <property type="entry name" value="Head decoration protein D"/>
    <property type="match status" value="1"/>
</dbReference>
<gene>
    <name evidence="1" type="ordered locus">Mnod_3863</name>
</gene>